<feature type="transmembrane region" description="Helical" evidence="2">
    <location>
        <begin position="96"/>
        <end position="117"/>
    </location>
</feature>
<dbReference type="GO" id="GO:0016020">
    <property type="term" value="C:membrane"/>
    <property type="evidence" value="ECO:0007669"/>
    <property type="project" value="InterPro"/>
</dbReference>
<dbReference type="Proteomes" id="UP000637578">
    <property type="component" value="Unassembled WGS sequence"/>
</dbReference>
<feature type="transmembrane region" description="Helical" evidence="2">
    <location>
        <begin position="150"/>
        <end position="168"/>
    </location>
</feature>
<evidence type="ECO:0000313" key="4">
    <source>
        <dbReference type="EMBL" id="GGM80532.1"/>
    </source>
</evidence>
<protein>
    <submittedName>
        <fullName evidence="4">Membrane protein</fullName>
    </submittedName>
</protein>
<reference evidence="4" key="2">
    <citation type="submission" date="2020-09" db="EMBL/GenBank/DDBJ databases">
        <authorList>
            <person name="Sun Q."/>
            <person name="Zhou Y."/>
        </authorList>
    </citation>
    <scope>NUCLEOTIDE SEQUENCE</scope>
    <source>
        <strain evidence="4">CGMCC 4.5737</strain>
    </source>
</reference>
<dbReference type="InterPro" id="IPR037185">
    <property type="entry name" value="EmrE-like"/>
</dbReference>
<accession>A0A8J3CI33</accession>
<organism evidence="4 5">
    <name type="scientific">Longimycelium tulufanense</name>
    <dbReference type="NCBI Taxonomy" id="907463"/>
    <lineage>
        <taxon>Bacteria</taxon>
        <taxon>Bacillati</taxon>
        <taxon>Actinomycetota</taxon>
        <taxon>Actinomycetes</taxon>
        <taxon>Pseudonocardiales</taxon>
        <taxon>Pseudonocardiaceae</taxon>
        <taxon>Longimycelium</taxon>
    </lineage>
</organism>
<comment type="caution">
    <text evidence="4">The sequence shown here is derived from an EMBL/GenBank/DDBJ whole genome shotgun (WGS) entry which is preliminary data.</text>
</comment>
<reference evidence="4" key="1">
    <citation type="journal article" date="2014" name="Int. J. Syst. Evol. Microbiol.">
        <title>Complete genome sequence of Corynebacterium casei LMG S-19264T (=DSM 44701T), isolated from a smear-ripened cheese.</title>
        <authorList>
            <consortium name="US DOE Joint Genome Institute (JGI-PGF)"/>
            <person name="Walter F."/>
            <person name="Albersmeier A."/>
            <person name="Kalinowski J."/>
            <person name="Ruckert C."/>
        </authorList>
    </citation>
    <scope>NUCLEOTIDE SEQUENCE</scope>
    <source>
        <strain evidence="4">CGMCC 4.5737</strain>
    </source>
</reference>
<proteinExistence type="inferred from homology"/>
<feature type="transmembrane region" description="Helical" evidence="2">
    <location>
        <begin position="265"/>
        <end position="283"/>
    </location>
</feature>
<feature type="transmembrane region" description="Helical" evidence="2">
    <location>
        <begin position="69"/>
        <end position="90"/>
    </location>
</feature>
<evidence type="ECO:0000313" key="5">
    <source>
        <dbReference type="Proteomes" id="UP000637578"/>
    </source>
</evidence>
<feature type="transmembrane region" description="Helical" evidence="2">
    <location>
        <begin position="31"/>
        <end position="48"/>
    </location>
</feature>
<dbReference type="AlphaFoldDB" id="A0A8J3CI33"/>
<feature type="domain" description="EamA" evidence="3">
    <location>
        <begin position="149"/>
        <end position="280"/>
    </location>
</feature>
<feature type="transmembrane region" description="Helical" evidence="2">
    <location>
        <begin position="180"/>
        <end position="198"/>
    </location>
</feature>
<dbReference type="Pfam" id="PF00892">
    <property type="entry name" value="EamA"/>
    <property type="match status" value="1"/>
</dbReference>
<feature type="transmembrane region" description="Helical" evidence="2">
    <location>
        <begin position="124"/>
        <end position="144"/>
    </location>
</feature>
<name>A0A8J3CI33_9PSEU</name>
<dbReference type="InterPro" id="IPR000620">
    <property type="entry name" value="EamA_dom"/>
</dbReference>
<sequence length="296" mass="30371">MLAAVAQILVGSSVAVLAALRDYPFYLGQGLRYGGAMLVLAIVLRMIPKLDVAAGSDSSSNRRLTLRDYGRLLAMSLTGMVGFNLFALAAERRADPALVGVIVGGAPIVLAVVGPLLARRVPSVRIVFAAVVVTAGVVLAQGIGGGSLSGVLLSIGALAGETAFALLSVQLVRRIGAMRVSTYACAAAVVLCALGTVVTGEMRMPTTEEWLALAWLAWGATALAYVCWFGSLGLLGPERFGLFTGLVPFSAVGITALIGTGTPTWGHVLGALVVGSGIVLGLWDKSARQLTPAGRK</sequence>
<evidence type="ECO:0000256" key="2">
    <source>
        <dbReference type="SAM" id="Phobius"/>
    </source>
</evidence>
<dbReference type="SUPFAM" id="SSF103481">
    <property type="entry name" value="Multidrug resistance efflux transporter EmrE"/>
    <property type="match status" value="2"/>
</dbReference>
<comment type="similarity">
    <text evidence="1">Belongs to the EamA transporter family.</text>
</comment>
<keyword evidence="5" id="KW-1185">Reference proteome</keyword>
<feature type="transmembrane region" description="Helical" evidence="2">
    <location>
        <begin position="240"/>
        <end position="259"/>
    </location>
</feature>
<dbReference type="EMBL" id="BMMK01000048">
    <property type="protein sequence ID" value="GGM80532.1"/>
    <property type="molecule type" value="Genomic_DNA"/>
</dbReference>
<gene>
    <name evidence="4" type="ORF">GCM10012275_58950</name>
</gene>
<keyword evidence="2" id="KW-0472">Membrane</keyword>
<keyword evidence="2" id="KW-0812">Transmembrane</keyword>
<evidence type="ECO:0000256" key="1">
    <source>
        <dbReference type="ARBA" id="ARBA00007362"/>
    </source>
</evidence>
<evidence type="ECO:0000259" key="3">
    <source>
        <dbReference type="Pfam" id="PF00892"/>
    </source>
</evidence>
<keyword evidence="2" id="KW-1133">Transmembrane helix</keyword>
<feature type="transmembrane region" description="Helical" evidence="2">
    <location>
        <begin position="210"/>
        <end position="228"/>
    </location>
</feature>